<gene>
    <name evidence="2" type="ORF">FNL39_104383</name>
</gene>
<sequence>MGASGTHRMAGHSAIAARRQPRDRKSNRAPAFRRLHRARSEAGRDRSFASHQLATGYTASTARRVRPRPGAVARIIELPSHRGASARSEPEFGNFWTDTVLSRSTGTDIVTESSPYPASCIECGATTDSTLTQALVGGHVRWDLDGCCAACGAVWASCDHPDQAGFREAILAANGPSILEIEGDGVPVALVMRALRTVRSVSLVQARAMAQRLHETGLEGTRVDMESIAGALRRSGIPVWIRKAHRD</sequence>
<dbReference type="EMBL" id="VMSD01000004">
    <property type="protein sequence ID" value="KAF0846961.1"/>
    <property type="molecule type" value="Genomic_DNA"/>
</dbReference>
<evidence type="ECO:0008006" key="4">
    <source>
        <dbReference type="Google" id="ProtNLM"/>
    </source>
</evidence>
<reference evidence="2 3" key="1">
    <citation type="submission" date="2019-07" db="EMBL/GenBank/DDBJ databases">
        <title>Genomic Encyclopedia of Type Strains, Phase IV (KMG-IV): sequencing the most valuable type-strain genomes for metagenomic binning, comparative biology and taxonomic classification.</title>
        <authorList>
            <person name="Goeker M."/>
        </authorList>
    </citation>
    <scope>NUCLEOTIDE SEQUENCE [LARGE SCALE GENOMIC DNA]</scope>
    <source>
        <strain evidence="2 3">DSM 44831</strain>
    </source>
</reference>
<dbReference type="Proteomes" id="UP000798951">
    <property type="component" value="Unassembled WGS sequence"/>
</dbReference>
<evidence type="ECO:0000256" key="1">
    <source>
        <dbReference type="SAM" id="MobiDB-lite"/>
    </source>
</evidence>
<evidence type="ECO:0000313" key="3">
    <source>
        <dbReference type="Proteomes" id="UP000798951"/>
    </source>
</evidence>
<protein>
    <recommendedName>
        <fullName evidence="4">Ribosomal L7/L12-like protein</fullName>
    </recommendedName>
</protein>
<proteinExistence type="predicted"/>
<evidence type="ECO:0000313" key="2">
    <source>
        <dbReference type="EMBL" id="KAF0846961.1"/>
    </source>
</evidence>
<keyword evidence="3" id="KW-1185">Reference proteome</keyword>
<name>A0ABQ6YNE4_9NOCA</name>
<feature type="region of interest" description="Disordered" evidence="1">
    <location>
        <begin position="1"/>
        <end position="31"/>
    </location>
</feature>
<feature type="compositionally biased region" description="Basic residues" evidence="1">
    <location>
        <begin position="19"/>
        <end position="31"/>
    </location>
</feature>
<accession>A0ABQ6YNE4</accession>
<organism evidence="2 3">
    <name type="scientific">Nocardia caishijiensis</name>
    <dbReference type="NCBI Taxonomy" id="184756"/>
    <lineage>
        <taxon>Bacteria</taxon>
        <taxon>Bacillati</taxon>
        <taxon>Actinomycetota</taxon>
        <taxon>Actinomycetes</taxon>
        <taxon>Mycobacteriales</taxon>
        <taxon>Nocardiaceae</taxon>
        <taxon>Nocardia</taxon>
    </lineage>
</organism>
<comment type="caution">
    <text evidence="2">The sequence shown here is derived from an EMBL/GenBank/DDBJ whole genome shotgun (WGS) entry which is preliminary data.</text>
</comment>